<reference evidence="3 4" key="1">
    <citation type="submission" date="2014-07" db="EMBL/GenBank/DDBJ databases">
        <authorList>
            <person name="Sibley D."/>
            <person name="Venepally P."/>
            <person name="Karamycheva S."/>
            <person name="Hadjithomas M."/>
            <person name="Khan A."/>
            <person name="Brunk B."/>
            <person name="Roos D."/>
            <person name="Caler E."/>
            <person name="Lorenzi H."/>
        </authorList>
    </citation>
    <scope>NUCLEOTIDE SEQUENCE [LARGE SCALE GENOMIC DNA]</scope>
    <source>
        <strain evidence="3 4">FOU</strain>
    </source>
</reference>
<dbReference type="EMBL" id="AEYH02001001">
    <property type="protein sequence ID" value="KFG53053.1"/>
    <property type="molecule type" value="Genomic_DNA"/>
</dbReference>
<dbReference type="Proteomes" id="UP000028838">
    <property type="component" value="Unassembled WGS sequence"/>
</dbReference>
<feature type="compositionally biased region" description="Basic and acidic residues" evidence="2">
    <location>
        <begin position="388"/>
        <end position="399"/>
    </location>
</feature>
<feature type="compositionally biased region" description="Basic and acidic residues" evidence="2">
    <location>
        <begin position="408"/>
        <end position="417"/>
    </location>
</feature>
<accession>A0A086L8T5</accession>
<dbReference type="VEuPathDB" id="ToxoDB:TGFOU_254570B"/>
<comment type="caution">
    <text evidence="3">The sequence shown here is derived from an EMBL/GenBank/DDBJ whole genome shotgun (WGS) entry which is preliminary data.</text>
</comment>
<keyword evidence="1" id="KW-0175">Coiled coil</keyword>
<feature type="compositionally biased region" description="Acidic residues" evidence="2">
    <location>
        <begin position="427"/>
        <end position="448"/>
    </location>
</feature>
<sequence length="580" mass="64121">MRGGVLASGSVLVSWPGRRESAQGGKADCVLCRQESQSRQSELESALLRQQQLSRQQAQQLQQLQEKAGREQAALQQQLSQARQSQAGSELSRLLEQERRSNALLRQRVERQDALLKQSQQANKPLSPQVAAAVGRVARVGVVAVATAGQALEATKAATLAAQEQQKMRSVLDAAAAQAQKEIQQLQQQRQQQEKALAAAEARVRQLQAEKRQTEAERDLLLRQTGEQEHLLQQHALANETQLREVERLAAELQAARHQMREMREGDRERGQADAEGEAEEEGEMRGEEHREGEIREEEHREGEIRDEEHREGEIRDEEHREGEIREEEHREGEIRDEEHREGEIREEEHREGEIREEEHREGEMRGDVEGEVSVSLIESQGQEVEMEVVHELASEERPTNSSPLGHSHTEELEHGTGETPASTLGLEEETGQEDAGQEETGQEETGQEEALLLASAGGDASGQHQRVGGQEADTGGLSLSQENEEKGALEEGEASASPEPVADEGSGEMEVYHEETPHLPEEDATPESLEAEEKDGDSPFQGEALAAELGSPDAEGADGDAIREGVEEETAAKEEEVEQ</sequence>
<organism evidence="3 4">
    <name type="scientific">Toxoplasma gondii FOU</name>
    <dbReference type="NCBI Taxonomy" id="943167"/>
    <lineage>
        <taxon>Eukaryota</taxon>
        <taxon>Sar</taxon>
        <taxon>Alveolata</taxon>
        <taxon>Apicomplexa</taxon>
        <taxon>Conoidasida</taxon>
        <taxon>Coccidia</taxon>
        <taxon>Eucoccidiorida</taxon>
        <taxon>Eimeriorina</taxon>
        <taxon>Sarcocystidae</taxon>
        <taxon>Toxoplasma</taxon>
    </lineage>
</organism>
<evidence type="ECO:0000256" key="1">
    <source>
        <dbReference type="SAM" id="Coils"/>
    </source>
</evidence>
<evidence type="ECO:0000313" key="3">
    <source>
        <dbReference type="EMBL" id="KFG53053.1"/>
    </source>
</evidence>
<feature type="region of interest" description="Disordered" evidence="2">
    <location>
        <begin position="257"/>
        <end position="580"/>
    </location>
</feature>
<feature type="compositionally biased region" description="Basic and acidic residues" evidence="2">
    <location>
        <begin position="561"/>
        <end position="580"/>
    </location>
</feature>
<evidence type="ECO:0000256" key="2">
    <source>
        <dbReference type="SAM" id="MobiDB-lite"/>
    </source>
</evidence>
<evidence type="ECO:0000313" key="4">
    <source>
        <dbReference type="Proteomes" id="UP000028838"/>
    </source>
</evidence>
<feature type="compositionally biased region" description="Basic and acidic residues" evidence="2">
    <location>
        <begin position="511"/>
        <end position="522"/>
    </location>
</feature>
<feature type="coiled-coil region" evidence="1">
    <location>
        <begin position="47"/>
        <end position="81"/>
    </location>
</feature>
<protein>
    <submittedName>
        <fullName evidence="3">Uncharacterized protein</fullName>
    </submittedName>
</protein>
<name>A0A086L8T5_TOXGO</name>
<feature type="compositionally biased region" description="Low complexity" evidence="2">
    <location>
        <begin position="449"/>
        <end position="464"/>
    </location>
</feature>
<feature type="compositionally biased region" description="Acidic residues" evidence="2">
    <location>
        <begin position="523"/>
        <end position="536"/>
    </location>
</feature>
<feature type="compositionally biased region" description="Basic and acidic residues" evidence="2">
    <location>
        <begin position="259"/>
        <end position="273"/>
    </location>
</feature>
<proteinExistence type="predicted"/>
<gene>
    <name evidence="3" type="ORF">TGFOU_254570B</name>
</gene>
<feature type="compositionally biased region" description="Basic and acidic residues" evidence="2">
    <location>
        <begin position="284"/>
        <end position="369"/>
    </location>
</feature>
<dbReference type="AlphaFoldDB" id="A0A086L8T5"/>